<organism evidence="2 3">
    <name type="scientific">Planobispora longispora</name>
    <dbReference type="NCBI Taxonomy" id="28887"/>
    <lineage>
        <taxon>Bacteria</taxon>
        <taxon>Bacillati</taxon>
        <taxon>Actinomycetota</taxon>
        <taxon>Actinomycetes</taxon>
        <taxon>Streptosporangiales</taxon>
        <taxon>Streptosporangiaceae</taxon>
        <taxon>Planobispora</taxon>
    </lineage>
</organism>
<dbReference type="EMBL" id="BOOH01000068">
    <property type="protein sequence ID" value="GIH81087.1"/>
    <property type="molecule type" value="Genomic_DNA"/>
</dbReference>
<dbReference type="RefSeq" id="WP_203895488.1">
    <property type="nucleotide sequence ID" value="NZ_BOOH01000068.1"/>
</dbReference>
<keyword evidence="1" id="KW-0732">Signal</keyword>
<evidence type="ECO:0000313" key="2">
    <source>
        <dbReference type="EMBL" id="GIH81087.1"/>
    </source>
</evidence>
<dbReference type="Proteomes" id="UP000616724">
    <property type="component" value="Unassembled WGS sequence"/>
</dbReference>
<comment type="caution">
    <text evidence="2">The sequence shown here is derived from an EMBL/GenBank/DDBJ whole genome shotgun (WGS) entry which is preliminary data.</text>
</comment>
<reference evidence="2 3" key="1">
    <citation type="submission" date="2021-01" db="EMBL/GenBank/DDBJ databases">
        <title>Whole genome shotgun sequence of Planobispora longispora NBRC 13918.</title>
        <authorList>
            <person name="Komaki H."/>
            <person name="Tamura T."/>
        </authorList>
    </citation>
    <scope>NUCLEOTIDE SEQUENCE [LARGE SCALE GENOMIC DNA]</scope>
    <source>
        <strain evidence="2 3">NBRC 13918</strain>
    </source>
</reference>
<gene>
    <name evidence="2" type="ORF">Plo01_75160</name>
</gene>
<protein>
    <submittedName>
        <fullName evidence="2">Uncharacterized protein</fullName>
    </submittedName>
</protein>
<sequence length="145" mass="15002">MLRVFMSVVFLTAALSAGTAAPAGARASGCEVVVIAVTAGDIQEDAAGFDEIWVKVAGSWFPTYLRSIRVNEGQTLTNSDLNNPRATKASVTVSIHEDDPWPKANDVLGSFTEDCSDGGTGPGGAVQTVGSGGVSYTVSYFARPV</sequence>
<dbReference type="AlphaFoldDB" id="A0A8J3RW81"/>
<evidence type="ECO:0000256" key="1">
    <source>
        <dbReference type="SAM" id="SignalP"/>
    </source>
</evidence>
<accession>A0A8J3RW81</accession>
<feature type="signal peptide" evidence="1">
    <location>
        <begin position="1"/>
        <end position="25"/>
    </location>
</feature>
<name>A0A8J3RW81_9ACTN</name>
<keyword evidence="3" id="KW-1185">Reference proteome</keyword>
<proteinExistence type="predicted"/>
<feature type="chain" id="PRO_5038714119" evidence="1">
    <location>
        <begin position="26"/>
        <end position="145"/>
    </location>
</feature>
<evidence type="ECO:0000313" key="3">
    <source>
        <dbReference type="Proteomes" id="UP000616724"/>
    </source>
</evidence>